<evidence type="ECO:0000313" key="2">
    <source>
        <dbReference type="EMBL" id="CAH0533379.1"/>
    </source>
</evidence>
<protein>
    <submittedName>
        <fullName evidence="2">Uncharacterized protein</fullName>
    </submittedName>
</protein>
<dbReference type="EMBL" id="CAKLDI010000001">
    <property type="protein sequence ID" value="CAH0533379.1"/>
    <property type="molecule type" value="Genomic_DNA"/>
</dbReference>
<sequence length="195" mass="22085">MRYLLLAILAMVSMGAVAGSYSRGHTIAYYDQGSDYFYQGVVEVKAGHLLQGRSIENKNLYIYNTQTDQGKLLFQSRVDGKITDLIFEQAFMVVPSNGSGYMSIQKQCYTCIKNNNGIKQREPANRIIIVTLKTMDKGETLILYVAKKDGSELQELARFDPATVSWHIDVKHEVLRLIEQKQDTIVVQNKPLPNF</sequence>
<name>A0ABN8DQD1_9VIBR</name>
<dbReference type="RefSeq" id="WP_237465794.1">
    <property type="nucleotide sequence ID" value="NZ_CAKLDI010000001.1"/>
</dbReference>
<comment type="caution">
    <text evidence="2">The sequence shown here is derived from an EMBL/GenBank/DDBJ whole genome shotgun (WGS) entry which is preliminary data.</text>
</comment>
<feature type="signal peptide" evidence="1">
    <location>
        <begin position="1"/>
        <end position="18"/>
    </location>
</feature>
<accession>A0ABN8DQD1</accession>
<organism evidence="2 3">
    <name type="scientific">Vibrio stylophorae</name>
    <dbReference type="NCBI Taxonomy" id="659351"/>
    <lineage>
        <taxon>Bacteria</taxon>
        <taxon>Pseudomonadati</taxon>
        <taxon>Pseudomonadota</taxon>
        <taxon>Gammaproteobacteria</taxon>
        <taxon>Vibrionales</taxon>
        <taxon>Vibrionaceae</taxon>
        <taxon>Vibrio</taxon>
    </lineage>
</organism>
<feature type="chain" id="PRO_5045587622" evidence="1">
    <location>
        <begin position="19"/>
        <end position="195"/>
    </location>
</feature>
<evidence type="ECO:0000313" key="3">
    <source>
        <dbReference type="Proteomes" id="UP000838672"/>
    </source>
</evidence>
<dbReference type="Proteomes" id="UP000838672">
    <property type="component" value="Unassembled WGS sequence"/>
</dbReference>
<reference evidence="2" key="1">
    <citation type="submission" date="2021-11" db="EMBL/GenBank/DDBJ databases">
        <authorList>
            <person name="Rodrigo-Torres L."/>
            <person name="Arahal R. D."/>
            <person name="Lucena T."/>
        </authorList>
    </citation>
    <scope>NUCLEOTIDE SEQUENCE</scope>
    <source>
        <strain evidence="2">CECT 7929</strain>
    </source>
</reference>
<keyword evidence="1" id="KW-0732">Signal</keyword>
<keyword evidence="3" id="KW-1185">Reference proteome</keyword>
<gene>
    <name evidence="2" type="ORF">VST7929_01245</name>
</gene>
<proteinExistence type="predicted"/>
<evidence type="ECO:0000256" key="1">
    <source>
        <dbReference type="SAM" id="SignalP"/>
    </source>
</evidence>